<dbReference type="InterPro" id="IPR000551">
    <property type="entry name" value="MerR-type_HTH_dom"/>
</dbReference>
<dbReference type="SUPFAM" id="SSF46955">
    <property type="entry name" value="Putative DNA-binding domain"/>
    <property type="match status" value="1"/>
</dbReference>
<dbReference type="Pfam" id="PF13411">
    <property type="entry name" value="MerR_1"/>
    <property type="match status" value="1"/>
</dbReference>
<feature type="domain" description="HTH merR-type" evidence="2">
    <location>
        <begin position="20"/>
        <end position="88"/>
    </location>
</feature>
<gene>
    <name evidence="3" type="ORF">DEH84_10380</name>
</gene>
<sequence>MSQIDARRQPPRSAARSPVDMTVEVLSARTGVSVRNIRAYQTAGLIPPPRLRGRLGLYDSEHQGKLELIRDLRQQGFRLDAIKDMLENTPEGAWSEYALISELFSTTFFTVESPARKHIAEMAANWGATATPEQRERLSRNGLYRRVGDTDEFEILSPALERIGVQLAELKVPLDTVLDLQDALIEHTRAIAQAYVQQVFLAQIKGLALQAHRGEGGAARRGLPELSAMEELKALFERLRPLAIGSISAAFPVVLQQEFDRAVNEELKRKP</sequence>
<organism evidence="3 4">
    <name type="scientific">Aquabacterium olei</name>
    <dbReference type="NCBI Taxonomy" id="1296669"/>
    <lineage>
        <taxon>Bacteria</taxon>
        <taxon>Pseudomonadati</taxon>
        <taxon>Pseudomonadota</taxon>
        <taxon>Betaproteobacteria</taxon>
        <taxon>Burkholderiales</taxon>
        <taxon>Aquabacterium</taxon>
    </lineage>
</organism>
<dbReference type="GO" id="GO:0003700">
    <property type="term" value="F:DNA-binding transcription factor activity"/>
    <property type="evidence" value="ECO:0007669"/>
    <property type="project" value="InterPro"/>
</dbReference>
<evidence type="ECO:0000256" key="1">
    <source>
        <dbReference type="ARBA" id="ARBA00023125"/>
    </source>
</evidence>
<dbReference type="RefSeq" id="WP_109036789.1">
    <property type="nucleotide sequence ID" value="NZ_CP029210.1"/>
</dbReference>
<protein>
    <recommendedName>
        <fullName evidence="2">HTH merR-type domain-containing protein</fullName>
    </recommendedName>
</protein>
<dbReference type="SMART" id="SM00422">
    <property type="entry name" value="HTH_MERR"/>
    <property type="match status" value="1"/>
</dbReference>
<keyword evidence="1" id="KW-0238">DNA-binding</keyword>
<dbReference type="InterPro" id="IPR047057">
    <property type="entry name" value="MerR_fam"/>
</dbReference>
<accession>A0A2U8FS06</accession>
<dbReference type="EMBL" id="CP029210">
    <property type="protein sequence ID" value="AWI53790.1"/>
    <property type="molecule type" value="Genomic_DNA"/>
</dbReference>
<dbReference type="KEGG" id="aon:DEH84_10380"/>
<evidence type="ECO:0000313" key="3">
    <source>
        <dbReference type="EMBL" id="AWI53790.1"/>
    </source>
</evidence>
<name>A0A2U8FS06_9BURK</name>
<reference evidence="3 4" key="1">
    <citation type="submission" date="2018-05" db="EMBL/GenBank/DDBJ databases">
        <title>complete genome sequence of Aquabacterium olei NBRC 110486.</title>
        <authorList>
            <person name="Tang B."/>
            <person name="Chang J."/>
            <person name="Zhang L."/>
            <person name="Yang H."/>
        </authorList>
    </citation>
    <scope>NUCLEOTIDE SEQUENCE [LARGE SCALE GENOMIC DNA]</scope>
    <source>
        <strain evidence="3 4">NBRC 110486</strain>
    </source>
</reference>
<dbReference type="AlphaFoldDB" id="A0A2U8FS06"/>
<dbReference type="Gene3D" id="1.10.1660.10">
    <property type="match status" value="1"/>
</dbReference>
<dbReference type="OrthoDB" id="6716891at2"/>
<dbReference type="InterPro" id="IPR009061">
    <property type="entry name" value="DNA-bd_dom_put_sf"/>
</dbReference>
<dbReference type="PANTHER" id="PTHR30204:SF93">
    <property type="entry name" value="HTH MERR-TYPE DOMAIN-CONTAINING PROTEIN"/>
    <property type="match status" value="1"/>
</dbReference>
<proteinExistence type="predicted"/>
<dbReference type="PROSITE" id="PS50937">
    <property type="entry name" value="HTH_MERR_2"/>
    <property type="match status" value="1"/>
</dbReference>
<dbReference type="Proteomes" id="UP000244892">
    <property type="component" value="Chromosome"/>
</dbReference>
<evidence type="ECO:0000259" key="2">
    <source>
        <dbReference type="PROSITE" id="PS50937"/>
    </source>
</evidence>
<dbReference type="PANTHER" id="PTHR30204">
    <property type="entry name" value="REDOX-CYCLING DRUG-SENSING TRANSCRIPTIONAL ACTIVATOR SOXR"/>
    <property type="match status" value="1"/>
</dbReference>
<evidence type="ECO:0000313" key="4">
    <source>
        <dbReference type="Proteomes" id="UP000244892"/>
    </source>
</evidence>
<dbReference type="GO" id="GO:0003677">
    <property type="term" value="F:DNA binding"/>
    <property type="evidence" value="ECO:0007669"/>
    <property type="project" value="UniProtKB-KW"/>
</dbReference>
<keyword evidence="4" id="KW-1185">Reference proteome</keyword>